<accession>A0A1M6YB74</accession>
<keyword evidence="4" id="KW-1185">Reference proteome</keyword>
<sequence>MSGNKVSQSQTMELEKVAAYLEDLAASFKEGKIVVAKGDEFVTLTPPEQVFVEVEAKAKKDKNKFSLELSWRALGPVDGGESLVISSEEPEIEEEPEGEEAEEEVQEAKEKSEAPGEEKVEE</sequence>
<dbReference type="InterPro" id="IPR027598">
    <property type="entry name" value="Amphi-Trp_dom"/>
</dbReference>
<dbReference type="OrthoDB" id="5459377at2"/>
<dbReference type="Proteomes" id="UP000183994">
    <property type="component" value="Unassembled WGS sequence"/>
</dbReference>
<evidence type="ECO:0000313" key="4">
    <source>
        <dbReference type="Proteomes" id="UP000183994"/>
    </source>
</evidence>
<reference evidence="4" key="1">
    <citation type="submission" date="2016-11" db="EMBL/GenBank/DDBJ databases">
        <authorList>
            <person name="Varghese N."/>
            <person name="Submissions S."/>
        </authorList>
    </citation>
    <scope>NUCLEOTIDE SEQUENCE [LARGE SCALE GENOMIC DNA]</scope>
    <source>
        <strain evidence="4">DSM 16219</strain>
    </source>
</reference>
<dbReference type="STRING" id="1121393.SAMN02745216_04714"/>
<dbReference type="EMBL" id="FQZU01000048">
    <property type="protein sequence ID" value="SHL15490.1"/>
    <property type="molecule type" value="Genomic_DNA"/>
</dbReference>
<name>A0A1M6YB74_9BACT</name>
<feature type="region of interest" description="Disordered" evidence="1">
    <location>
        <begin position="78"/>
        <end position="122"/>
    </location>
</feature>
<protein>
    <submittedName>
        <fullName evidence="3">Amphi-Trp domain-containing protein</fullName>
    </submittedName>
</protein>
<feature type="compositionally biased region" description="Basic and acidic residues" evidence="1">
    <location>
        <begin position="106"/>
        <end position="122"/>
    </location>
</feature>
<dbReference type="NCBIfam" id="TIGR04354">
    <property type="entry name" value="amphi-Trp"/>
    <property type="match status" value="1"/>
</dbReference>
<proteinExistence type="predicted"/>
<evidence type="ECO:0000259" key="2">
    <source>
        <dbReference type="Pfam" id="PF20068"/>
    </source>
</evidence>
<dbReference type="RefSeq" id="WP_073478697.1">
    <property type="nucleotide sequence ID" value="NZ_FQZU01000048.1"/>
</dbReference>
<feature type="compositionally biased region" description="Acidic residues" evidence="1">
    <location>
        <begin position="88"/>
        <end position="105"/>
    </location>
</feature>
<evidence type="ECO:0000256" key="1">
    <source>
        <dbReference type="SAM" id="MobiDB-lite"/>
    </source>
</evidence>
<gene>
    <name evidence="3" type="ORF">SAMN02745216_04714</name>
</gene>
<feature type="domain" description="Amphi-Trp" evidence="2">
    <location>
        <begin position="7"/>
        <end position="73"/>
    </location>
</feature>
<dbReference type="Pfam" id="PF20068">
    <property type="entry name" value="Amphi-Trp"/>
    <property type="match status" value="1"/>
</dbReference>
<dbReference type="AlphaFoldDB" id="A0A1M6YB74"/>
<evidence type="ECO:0000313" key="3">
    <source>
        <dbReference type="EMBL" id="SHL15490.1"/>
    </source>
</evidence>
<organism evidence="3 4">
    <name type="scientific">Desulfatibacillum alkenivorans DSM 16219</name>
    <dbReference type="NCBI Taxonomy" id="1121393"/>
    <lineage>
        <taxon>Bacteria</taxon>
        <taxon>Pseudomonadati</taxon>
        <taxon>Thermodesulfobacteriota</taxon>
        <taxon>Desulfobacteria</taxon>
        <taxon>Desulfobacterales</taxon>
        <taxon>Desulfatibacillaceae</taxon>
        <taxon>Desulfatibacillum</taxon>
    </lineage>
</organism>